<comment type="caution">
    <text evidence="1">The sequence shown here is derived from an EMBL/GenBank/DDBJ whole genome shotgun (WGS) entry which is preliminary data.</text>
</comment>
<reference evidence="1 2" key="1">
    <citation type="submission" date="2015-06" db="EMBL/GenBank/DDBJ databases">
        <title>Improved classification and identification of acetic acid bacteria using matrix-assisted laser desorption/ionization time-of-flight mass spectrometry; Gluconobacter nephelii and Gluconobacter uchimurae are later heterotypic synonyms of Gluconobacter japonicus and Gluconobacter oxydans, respectively.</title>
        <authorList>
            <person name="Li L."/>
            <person name="Cleenwerck I."/>
            <person name="De Vuyst L."/>
            <person name="Vandamme P."/>
        </authorList>
    </citation>
    <scope>NUCLEOTIDE SEQUENCE [LARGE SCALE GENOMIC DNA]</scope>
    <source>
        <strain evidence="1 2">LMG 1764</strain>
    </source>
</reference>
<organism evidence="1 2">
    <name type="scientific">Gluconobacter potus</name>
    <dbReference type="NCBI Taxonomy" id="2724927"/>
    <lineage>
        <taxon>Bacteria</taxon>
        <taxon>Pseudomonadati</taxon>
        <taxon>Pseudomonadota</taxon>
        <taxon>Alphaproteobacteria</taxon>
        <taxon>Acetobacterales</taxon>
        <taxon>Acetobacteraceae</taxon>
        <taxon>Gluconobacter</taxon>
    </lineage>
</organism>
<dbReference type="Proteomes" id="UP000075573">
    <property type="component" value="Unassembled WGS sequence"/>
</dbReference>
<dbReference type="EMBL" id="LHZB01000071">
    <property type="protein sequence ID" value="KXV03038.1"/>
    <property type="molecule type" value="Genomic_DNA"/>
</dbReference>
<evidence type="ECO:0000313" key="2">
    <source>
        <dbReference type="Proteomes" id="UP000075573"/>
    </source>
</evidence>
<dbReference type="PATRIC" id="fig|442.7.peg.3525"/>
<gene>
    <name evidence="1" type="ORF">AD929_01090</name>
</gene>
<name>A0A149R0C0_9PROT</name>
<proteinExistence type="predicted"/>
<dbReference type="AlphaFoldDB" id="A0A149R0C0"/>
<protein>
    <submittedName>
        <fullName evidence="1">Uncharacterized protein</fullName>
    </submittedName>
</protein>
<accession>A0A149R0C0</accession>
<evidence type="ECO:0000313" key="1">
    <source>
        <dbReference type="EMBL" id="KXV03038.1"/>
    </source>
</evidence>
<sequence>MMNTMSQGFSPEVRERVVRTVGDGRVLLMSCKRFVEKIVYGRRLLSLRLLAEGQGVHGEHIIPRWVFKRL</sequence>